<dbReference type="OrthoDB" id="6316168at2"/>
<dbReference type="EMBL" id="QYYH01000001">
    <property type="protein sequence ID" value="RJY19526.1"/>
    <property type="molecule type" value="Genomic_DNA"/>
</dbReference>
<gene>
    <name evidence="2" type="ORF">D5R81_00010</name>
</gene>
<dbReference type="RefSeq" id="WP_121851606.1">
    <property type="nucleotide sequence ID" value="NZ_CP037952.1"/>
</dbReference>
<comment type="caution">
    <text evidence="2">The sequence shown here is derived from an EMBL/GenBank/DDBJ whole genome shotgun (WGS) entry which is preliminary data.</text>
</comment>
<evidence type="ECO:0000313" key="2">
    <source>
        <dbReference type="EMBL" id="RJY19526.1"/>
    </source>
</evidence>
<protein>
    <submittedName>
        <fullName evidence="2">Uncharacterized protein</fullName>
    </submittedName>
</protein>
<dbReference type="PROSITE" id="PS51257">
    <property type="entry name" value="PROKAR_LIPOPROTEIN"/>
    <property type="match status" value="1"/>
</dbReference>
<dbReference type="AlphaFoldDB" id="A0A3A6U259"/>
<sequence>MNSKILTLSCLVLLITACGQKDRAYYEANLDDAREKAQECNKEMVAALKAEDQSKLQKISDDSECKFAAEVHAIQERKIADIKREIERKKRKEEHENQIKEMAAQLEKQKKEREAEQARRQKEEAERKRAFEAEYQRSVNSLTAMKFSDFSKQMKDCGYKRSSAQCKAVHEIKDSKRKAEIVNLIKLYPEDKLKDFKSTKCKGLDINREYCSLATKAIRKQDRDKVEFYVSNKDSFKKDFNECHKVYIGLTKAKYGQEKPFRDRLQTFQCRVVRDAAMKYNIWNFKKPVA</sequence>
<organism evidence="2 3">
    <name type="scientific">Parashewanella spongiae</name>
    <dbReference type="NCBI Taxonomy" id="342950"/>
    <lineage>
        <taxon>Bacteria</taxon>
        <taxon>Pseudomonadati</taxon>
        <taxon>Pseudomonadota</taxon>
        <taxon>Gammaproteobacteria</taxon>
        <taxon>Alteromonadales</taxon>
        <taxon>Shewanellaceae</taxon>
        <taxon>Parashewanella</taxon>
    </lineage>
</organism>
<evidence type="ECO:0000256" key="1">
    <source>
        <dbReference type="SAM" id="MobiDB-lite"/>
    </source>
</evidence>
<feature type="region of interest" description="Disordered" evidence="1">
    <location>
        <begin position="105"/>
        <end position="129"/>
    </location>
</feature>
<keyword evidence="3" id="KW-1185">Reference proteome</keyword>
<name>A0A3A6U259_9GAMM</name>
<dbReference type="Proteomes" id="UP000273022">
    <property type="component" value="Unassembled WGS sequence"/>
</dbReference>
<reference evidence="2 3" key="1">
    <citation type="submission" date="2018-09" db="EMBL/GenBank/DDBJ databases">
        <title>Phylogeny of the Shewanellaceae, and recommendation for two new genera, Pseudoshewanella and Parashewanella.</title>
        <authorList>
            <person name="Wang G."/>
        </authorList>
    </citation>
    <scope>NUCLEOTIDE SEQUENCE [LARGE SCALE GENOMIC DNA]</scope>
    <source>
        <strain evidence="2 3">KCTC 22492</strain>
    </source>
</reference>
<proteinExistence type="predicted"/>
<accession>A0A3A6U259</accession>
<feature type="compositionally biased region" description="Basic and acidic residues" evidence="1">
    <location>
        <begin position="107"/>
        <end position="129"/>
    </location>
</feature>
<evidence type="ECO:0000313" key="3">
    <source>
        <dbReference type="Proteomes" id="UP000273022"/>
    </source>
</evidence>